<keyword evidence="2" id="KW-1185">Reference proteome</keyword>
<dbReference type="Proteomes" id="UP000054477">
    <property type="component" value="Unassembled WGS sequence"/>
</dbReference>
<sequence>MLDRNLREDPYPAHAAAKVRENMVPLRSDIHDSMDATPTLYTLFLHEDFIARTLSYERDLKAYRLNEIEAGRGDPGRPAYSKVYGGCGETLHRLHCAPSADSFRDERTRTTYTPKDCPGIEPDSMNQYPSINTLLSIPFSLLSNLPRLISFSKESSSKYQKDLVKMGQEIISLWYWDPPDNKPAHIRDRTDKFEAMRPPDPLSCEMKDLHDAMQDTLKFRRFSLAQDLDDTTSVVCQDGD</sequence>
<dbReference type="OrthoDB" id="3067563at2759"/>
<dbReference type="AlphaFoldDB" id="A0A0C9X3X6"/>
<gene>
    <name evidence="1" type="ORF">K443DRAFT_161353</name>
</gene>
<evidence type="ECO:0000313" key="2">
    <source>
        <dbReference type="Proteomes" id="UP000054477"/>
    </source>
</evidence>
<reference evidence="2" key="2">
    <citation type="submission" date="2015-01" db="EMBL/GenBank/DDBJ databases">
        <title>Evolutionary Origins and Diversification of the Mycorrhizal Mutualists.</title>
        <authorList>
            <consortium name="DOE Joint Genome Institute"/>
            <consortium name="Mycorrhizal Genomics Consortium"/>
            <person name="Kohler A."/>
            <person name="Kuo A."/>
            <person name="Nagy L.G."/>
            <person name="Floudas D."/>
            <person name="Copeland A."/>
            <person name="Barry K.W."/>
            <person name="Cichocki N."/>
            <person name="Veneault-Fourrey C."/>
            <person name="LaButti K."/>
            <person name="Lindquist E.A."/>
            <person name="Lipzen A."/>
            <person name="Lundell T."/>
            <person name="Morin E."/>
            <person name="Murat C."/>
            <person name="Riley R."/>
            <person name="Ohm R."/>
            <person name="Sun H."/>
            <person name="Tunlid A."/>
            <person name="Henrissat B."/>
            <person name="Grigoriev I.V."/>
            <person name="Hibbett D.S."/>
            <person name="Martin F."/>
        </authorList>
    </citation>
    <scope>NUCLEOTIDE SEQUENCE [LARGE SCALE GENOMIC DNA]</scope>
    <source>
        <strain evidence="2">LaAM-08-1</strain>
    </source>
</reference>
<organism evidence="1 2">
    <name type="scientific">Laccaria amethystina LaAM-08-1</name>
    <dbReference type="NCBI Taxonomy" id="1095629"/>
    <lineage>
        <taxon>Eukaryota</taxon>
        <taxon>Fungi</taxon>
        <taxon>Dikarya</taxon>
        <taxon>Basidiomycota</taxon>
        <taxon>Agaricomycotina</taxon>
        <taxon>Agaricomycetes</taxon>
        <taxon>Agaricomycetidae</taxon>
        <taxon>Agaricales</taxon>
        <taxon>Agaricineae</taxon>
        <taxon>Hydnangiaceae</taxon>
        <taxon>Laccaria</taxon>
    </lineage>
</organism>
<protein>
    <submittedName>
        <fullName evidence="1">Unplaced genomic scaffold K443scaffold_106, whole genome shotgun sequence</fullName>
    </submittedName>
</protein>
<proteinExistence type="predicted"/>
<dbReference type="HOGENOM" id="CLU_1156551_0_0_1"/>
<accession>A0A0C9X3X6</accession>
<dbReference type="EMBL" id="KN838641">
    <property type="protein sequence ID" value="KIJ99730.1"/>
    <property type="molecule type" value="Genomic_DNA"/>
</dbReference>
<name>A0A0C9X3X6_9AGAR</name>
<evidence type="ECO:0000313" key="1">
    <source>
        <dbReference type="EMBL" id="KIJ99730.1"/>
    </source>
</evidence>
<reference evidence="1 2" key="1">
    <citation type="submission" date="2014-04" db="EMBL/GenBank/DDBJ databases">
        <authorList>
            <consortium name="DOE Joint Genome Institute"/>
            <person name="Kuo A."/>
            <person name="Kohler A."/>
            <person name="Nagy L.G."/>
            <person name="Floudas D."/>
            <person name="Copeland A."/>
            <person name="Barry K.W."/>
            <person name="Cichocki N."/>
            <person name="Veneault-Fourrey C."/>
            <person name="LaButti K."/>
            <person name="Lindquist E.A."/>
            <person name="Lipzen A."/>
            <person name="Lundell T."/>
            <person name="Morin E."/>
            <person name="Murat C."/>
            <person name="Sun H."/>
            <person name="Tunlid A."/>
            <person name="Henrissat B."/>
            <person name="Grigoriev I.V."/>
            <person name="Hibbett D.S."/>
            <person name="Martin F."/>
            <person name="Nordberg H.P."/>
            <person name="Cantor M.N."/>
            <person name="Hua S.X."/>
        </authorList>
    </citation>
    <scope>NUCLEOTIDE SEQUENCE [LARGE SCALE GENOMIC DNA]</scope>
    <source>
        <strain evidence="1 2">LaAM-08-1</strain>
    </source>
</reference>